<accession>A0A915PHG0</accession>
<sequence length="300" mass="34776">MPHQYLHCFREFFIHWGLDEDPQEGYFPQLRHRTGRINTLIRNSLLLFLRDVNTEKVSTARKLPLLFLTLRNLLTIPMAPAKGGNDHLTAEEQWSNILKQTKYRSFFRSRWMKKYWSLTLLEWLTKPISPLLFEDDENEPDDPSPPPTPLPRNLELESEPCSMLSPLIPDNNTYFPAPRSQLFTGTSLPQVEANQLSLLPAEEPVRHFPSHGLPNLVQRVRQSQLCIDPKDLVIPYTPITVYERLPGTDEVRTTVINTCGMTSLPYTLHDDDPFDSKYPNLTTLLPPVSTFFNPRRKRQS</sequence>
<dbReference type="Proteomes" id="UP000887581">
    <property type="component" value="Unplaced"/>
</dbReference>
<name>A0A915PHG0_9BILA</name>
<dbReference type="AlphaFoldDB" id="A0A915PHG0"/>
<proteinExistence type="predicted"/>
<evidence type="ECO:0000313" key="3">
    <source>
        <dbReference type="WBParaSite" id="sdigi.contig1.g39.t1"/>
    </source>
</evidence>
<evidence type="ECO:0000256" key="1">
    <source>
        <dbReference type="SAM" id="MobiDB-lite"/>
    </source>
</evidence>
<evidence type="ECO:0000313" key="2">
    <source>
        <dbReference type="Proteomes" id="UP000887581"/>
    </source>
</evidence>
<protein>
    <submittedName>
        <fullName evidence="3">Uncharacterized protein</fullName>
    </submittedName>
</protein>
<organism evidence="2 3">
    <name type="scientific">Setaria digitata</name>
    <dbReference type="NCBI Taxonomy" id="48799"/>
    <lineage>
        <taxon>Eukaryota</taxon>
        <taxon>Metazoa</taxon>
        <taxon>Ecdysozoa</taxon>
        <taxon>Nematoda</taxon>
        <taxon>Chromadorea</taxon>
        <taxon>Rhabditida</taxon>
        <taxon>Spirurina</taxon>
        <taxon>Spiruromorpha</taxon>
        <taxon>Filarioidea</taxon>
        <taxon>Setariidae</taxon>
        <taxon>Setaria</taxon>
    </lineage>
</organism>
<reference evidence="3" key="1">
    <citation type="submission" date="2022-11" db="UniProtKB">
        <authorList>
            <consortium name="WormBaseParasite"/>
        </authorList>
    </citation>
    <scope>IDENTIFICATION</scope>
</reference>
<feature type="region of interest" description="Disordered" evidence="1">
    <location>
        <begin position="134"/>
        <end position="155"/>
    </location>
</feature>
<dbReference type="WBParaSite" id="sdigi.contig1.g39.t1">
    <property type="protein sequence ID" value="sdigi.contig1.g39.t1"/>
    <property type="gene ID" value="sdigi.contig1.g39"/>
</dbReference>
<keyword evidence="2" id="KW-1185">Reference proteome</keyword>